<proteinExistence type="predicted"/>
<keyword evidence="2" id="KW-1185">Reference proteome</keyword>
<evidence type="ECO:0000313" key="2">
    <source>
        <dbReference type="Proteomes" id="UP001489719"/>
    </source>
</evidence>
<comment type="caution">
    <text evidence="1">The sequence shown here is derived from an EMBL/GenBank/DDBJ whole genome shotgun (WGS) entry which is preliminary data.</text>
</comment>
<reference evidence="2" key="1">
    <citation type="journal article" date="2024" name="Front. Bioeng. Biotechnol.">
        <title>Genome-scale model development and genomic sequencing of the oleaginous clade Lipomyces.</title>
        <authorList>
            <person name="Czajka J.J."/>
            <person name="Han Y."/>
            <person name="Kim J."/>
            <person name="Mondo S.J."/>
            <person name="Hofstad B.A."/>
            <person name="Robles A."/>
            <person name="Haridas S."/>
            <person name="Riley R."/>
            <person name="LaButti K."/>
            <person name="Pangilinan J."/>
            <person name="Andreopoulos W."/>
            <person name="Lipzen A."/>
            <person name="Yan J."/>
            <person name="Wang M."/>
            <person name="Ng V."/>
            <person name="Grigoriev I.V."/>
            <person name="Spatafora J.W."/>
            <person name="Magnuson J.K."/>
            <person name="Baker S.E."/>
            <person name="Pomraning K.R."/>
        </authorList>
    </citation>
    <scope>NUCLEOTIDE SEQUENCE [LARGE SCALE GENOMIC DNA]</scope>
    <source>
        <strain evidence="2">CBS 10300</strain>
    </source>
</reference>
<sequence>MVKEYHGLRGKPLSRVMATIAGIGFFLFGYDQGVTGGLLTLDTFIDVFPEIDTVSASLSDAQRSHNSTVQGAVVALYEIGCMCGALACIYVGDKFGRRKTIFGGAIIMTIGAAIQASSLSLAQFIAGRIVTGIGNGFITATVPTWQSECAKPEMRGPLVVISTFLTCAGVAFSYWIDLGFYFVDGQANWRFPIAFQIVFALVLLSTVLQLPESPRWLIKQDRIDEAVRVFAALADIDIDSPYILENINEIRATLTIETRGSVLEVFTMGKERHFHRAMLGMAIQAMQQIAGINVVIYYSSYIYEHSIGLSPLNSKIVAAASGTEYWLACIIPYFTIERFGRRNLLVWTAAAMGVTLAGVCVAVYYADKGNTNAGIGATVLVFVYCTINALGWTNIPWLYPAEVTSLSVRASANGLSTASNWIINFMVVMITPIAINNIGAYAYLIFAACNFVINAPVVFIFFPETAGRSLEEIDHIFEMSDPKRPWDVVRVAREMPKLHVDVLERPKDQGELPTDDKPAATHVDDTMEKQG</sequence>
<dbReference type="EMBL" id="MU970102">
    <property type="protein sequence ID" value="KAK9321280.1"/>
    <property type="molecule type" value="Genomic_DNA"/>
</dbReference>
<name>A0ACC3TJX6_9ASCO</name>
<protein>
    <submittedName>
        <fullName evidence="1">General substrate transporter</fullName>
    </submittedName>
</protein>
<gene>
    <name evidence="1" type="ORF">V1517DRAFT_362997</name>
</gene>
<accession>A0ACC3TJX6</accession>
<dbReference type="Proteomes" id="UP001489719">
    <property type="component" value="Unassembled WGS sequence"/>
</dbReference>
<evidence type="ECO:0000313" key="1">
    <source>
        <dbReference type="EMBL" id="KAK9321280.1"/>
    </source>
</evidence>
<organism evidence="1 2">
    <name type="scientific">Lipomyces orientalis</name>
    <dbReference type="NCBI Taxonomy" id="1233043"/>
    <lineage>
        <taxon>Eukaryota</taxon>
        <taxon>Fungi</taxon>
        <taxon>Dikarya</taxon>
        <taxon>Ascomycota</taxon>
        <taxon>Saccharomycotina</taxon>
        <taxon>Lipomycetes</taxon>
        <taxon>Lipomycetales</taxon>
        <taxon>Lipomycetaceae</taxon>
        <taxon>Lipomyces</taxon>
    </lineage>
</organism>